<feature type="domain" description="Aminotransferase class I/classII large" evidence="5">
    <location>
        <begin position="33"/>
        <end position="367"/>
    </location>
</feature>
<dbReference type="Gene3D" id="3.40.640.10">
    <property type="entry name" value="Type I PLP-dependent aspartate aminotransferase-like (Major domain)"/>
    <property type="match status" value="1"/>
</dbReference>
<sequence>MAERRPVADRLPTFPWDRLAPYKEIAAGHPDGIVDLSMGTPVDPVPERLRAALAEAADAPGYPQTYGTRALRESISGWLERRHGVRVDPDATLPTVGSKELVAWLPTLLGLGPGDTVVFPELAYPTYDVGARLAGATPVAADGLAQLGPARPGLLWINSPANPTGRVLGAAHLRKVVAWARERGVVVASDECYLDLGWEGEQPLSILHPDVCGGSHEGLLAVHSLSKRSNLAGYRAGFVAGDPALVRQLLAARKHAGMMVPAPVQAAMRAALDDDGHAREQKQRYAARRARLREALEGAGWRITHSEAGLYLWASHPEHDGWGSVRLLAERGILVAPGEFYGPAGAGHVRVAFTATDERVAAAAKRLTEL</sequence>
<dbReference type="InterPro" id="IPR015422">
    <property type="entry name" value="PyrdxlP-dep_Trfase_small"/>
</dbReference>
<dbReference type="InterPro" id="IPR015421">
    <property type="entry name" value="PyrdxlP-dep_Trfase_major"/>
</dbReference>
<dbReference type="InterPro" id="IPR015424">
    <property type="entry name" value="PyrdxlP-dep_Trfase"/>
</dbReference>
<comment type="caution">
    <text evidence="6">The sequence shown here is derived from an EMBL/GenBank/DDBJ whole genome shotgun (WGS) entry which is preliminary data.</text>
</comment>
<keyword evidence="2 4" id="KW-0032">Aminotransferase</keyword>
<dbReference type="STRING" id="665004.AC529_11610"/>
<dbReference type="InterPro" id="IPR004839">
    <property type="entry name" value="Aminotransferase_I/II_large"/>
</dbReference>
<comment type="cofactor">
    <cofactor evidence="1 4">
        <name>pyridoxal 5'-phosphate</name>
        <dbReference type="ChEBI" id="CHEBI:597326"/>
    </cofactor>
</comment>
<evidence type="ECO:0000256" key="4">
    <source>
        <dbReference type="RuleBase" id="RU000481"/>
    </source>
</evidence>
<dbReference type="InterPro" id="IPR050881">
    <property type="entry name" value="LL-DAP_aminotransferase"/>
</dbReference>
<gene>
    <name evidence="6" type="ORF">AC529_11610</name>
</gene>
<dbReference type="EC" id="2.6.1.-" evidence="4"/>
<dbReference type="InterPro" id="IPR004838">
    <property type="entry name" value="NHTrfase_class1_PyrdxlP-BS"/>
</dbReference>
<dbReference type="EMBL" id="LGEM01000088">
    <property type="protein sequence ID" value="KUP96649.1"/>
    <property type="molecule type" value="Genomic_DNA"/>
</dbReference>
<dbReference type="SUPFAM" id="SSF53383">
    <property type="entry name" value="PLP-dependent transferases"/>
    <property type="match status" value="1"/>
</dbReference>
<dbReference type="Pfam" id="PF00155">
    <property type="entry name" value="Aminotran_1_2"/>
    <property type="match status" value="1"/>
</dbReference>
<evidence type="ECO:0000256" key="2">
    <source>
        <dbReference type="ARBA" id="ARBA00022576"/>
    </source>
</evidence>
<keyword evidence="3 4" id="KW-0808">Transferase</keyword>
<protein>
    <recommendedName>
        <fullName evidence="4">Aminotransferase</fullName>
        <ecNumber evidence="4">2.6.1.-</ecNumber>
    </recommendedName>
</protein>
<dbReference type="PATRIC" id="fig|665004.4.peg.624"/>
<dbReference type="RefSeq" id="WP_068754442.1">
    <property type="nucleotide sequence ID" value="NZ_KQ950180.1"/>
</dbReference>
<dbReference type="Gene3D" id="3.90.1150.10">
    <property type="entry name" value="Aspartate Aminotransferase, domain 1"/>
    <property type="match status" value="1"/>
</dbReference>
<dbReference type="InterPro" id="IPR019880">
    <property type="entry name" value="OxyQ"/>
</dbReference>
<organism evidence="6 7">
    <name type="scientific">Thermobifida cellulosilytica TB100</name>
    <dbReference type="NCBI Taxonomy" id="665004"/>
    <lineage>
        <taxon>Bacteria</taxon>
        <taxon>Bacillati</taxon>
        <taxon>Actinomycetota</taxon>
        <taxon>Actinomycetes</taxon>
        <taxon>Streptosporangiales</taxon>
        <taxon>Nocardiopsidaceae</taxon>
        <taxon>Thermobifida</taxon>
    </lineage>
</organism>
<accession>A0A147KHJ4</accession>
<dbReference type="AlphaFoldDB" id="A0A147KHJ4"/>
<reference evidence="7" key="1">
    <citation type="journal article" date="2017" name="Acta Aliment.">
        <title>Plant polysaccharide degrading enzyme system of Thermpbifida cellulosilytica TB100 revealed by de novo genome project data.</title>
        <authorList>
            <person name="Toth A."/>
            <person name="Baka E."/>
            <person name="Luzics S."/>
            <person name="Bata-Vidacs I."/>
            <person name="Nagy I."/>
            <person name="Balint B."/>
            <person name="Herceg R."/>
            <person name="Olasz F."/>
            <person name="Wilk T."/>
            <person name="Nagy T."/>
            <person name="Kriszt B."/>
            <person name="Nagy I."/>
            <person name="Kukolya J."/>
        </authorList>
    </citation>
    <scope>NUCLEOTIDE SEQUENCE [LARGE SCALE GENOMIC DNA]</scope>
    <source>
        <strain evidence="7">TB100</strain>
    </source>
</reference>
<dbReference type="NCBIfam" id="TIGR03539">
    <property type="entry name" value="DapC_actino"/>
    <property type="match status" value="1"/>
</dbReference>
<evidence type="ECO:0000313" key="7">
    <source>
        <dbReference type="Proteomes" id="UP000074382"/>
    </source>
</evidence>
<evidence type="ECO:0000256" key="1">
    <source>
        <dbReference type="ARBA" id="ARBA00001933"/>
    </source>
</evidence>
<dbReference type="OrthoDB" id="9813612at2"/>
<dbReference type="CDD" id="cd00609">
    <property type="entry name" value="AAT_like"/>
    <property type="match status" value="1"/>
</dbReference>
<dbReference type="PROSITE" id="PS00105">
    <property type="entry name" value="AA_TRANSFER_CLASS_1"/>
    <property type="match status" value="1"/>
</dbReference>
<dbReference type="PANTHER" id="PTHR42832:SF3">
    <property type="entry name" value="L-GLUTAMINE--4-(METHYLSULFANYL)-2-OXOBUTANOATE AMINOTRANSFERASE"/>
    <property type="match status" value="1"/>
</dbReference>
<comment type="similarity">
    <text evidence="4">Belongs to the class-I pyridoxal-phosphate-dependent aminotransferase family.</text>
</comment>
<dbReference type="GO" id="GO:0030170">
    <property type="term" value="F:pyridoxal phosphate binding"/>
    <property type="evidence" value="ECO:0007669"/>
    <property type="project" value="InterPro"/>
</dbReference>
<evidence type="ECO:0000259" key="5">
    <source>
        <dbReference type="Pfam" id="PF00155"/>
    </source>
</evidence>
<dbReference type="Proteomes" id="UP000074382">
    <property type="component" value="Unassembled WGS sequence"/>
</dbReference>
<dbReference type="PANTHER" id="PTHR42832">
    <property type="entry name" value="AMINO ACID AMINOTRANSFERASE"/>
    <property type="match status" value="1"/>
</dbReference>
<keyword evidence="7" id="KW-1185">Reference proteome</keyword>
<dbReference type="GO" id="GO:0008483">
    <property type="term" value="F:transaminase activity"/>
    <property type="evidence" value="ECO:0007669"/>
    <property type="project" value="UniProtKB-KW"/>
</dbReference>
<evidence type="ECO:0000313" key="6">
    <source>
        <dbReference type="EMBL" id="KUP96649.1"/>
    </source>
</evidence>
<evidence type="ECO:0000256" key="3">
    <source>
        <dbReference type="ARBA" id="ARBA00022679"/>
    </source>
</evidence>
<name>A0A147KHJ4_THECS</name>
<proteinExistence type="inferred from homology"/>